<name>A0AAN9GJS7_9CAEN</name>
<evidence type="ECO:0000256" key="1">
    <source>
        <dbReference type="ARBA" id="ARBA00006198"/>
    </source>
</evidence>
<dbReference type="GO" id="GO:0045127">
    <property type="term" value="F:N-acetylglucosamine kinase activity"/>
    <property type="evidence" value="ECO:0007669"/>
    <property type="project" value="UniProtKB-EC"/>
</dbReference>
<dbReference type="AlphaFoldDB" id="A0AAN9GJS7"/>
<evidence type="ECO:0000256" key="2">
    <source>
        <dbReference type="ARBA" id="ARBA00012122"/>
    </source>
</evidence>
<evidence type="ECO:0000313" key="6">
    <source>
        <dbReference type="EMBL" id="KAK7109325.1"/>
    </source>
</evidence>
<dbReference type="EC" id="2.7.1.59" evidence="2"/>
<comment type="caution">
    <text evidence="6">The sequence shown here is derived from an EMBL/GenBank/DDBJ whole genome shotgun (WGS) entry which is preliminary data.</text>
</comment>
<keyword evidence="7" id="KW-1185">Reference proteome</keyword>
<dbReference type="Proteomes" id="UP001374579">
    <property type="component" value="Unassembled WGS sequence"/>
</dbReference>
<dbReference type="EMBL" id="JBAMIC010000003">
    <property type="protein sequence ID" value="KAK7109325.1"/>
    <property type="molecule type" value="Genomic_DNA"/>
</dbReference>
<dbReference type="Pfam" id="PF01869">
    <property type="entry name" value="BcrAD_BadFG"/>
    <property type="match status" value="1"/>
</dbReference>
<reference evidence="6 7" key="1">
    <citation type="submission" date="2024-02" db="EMBL/GenBank/DDBJ databases">
        <title>Chromosome-scale genome assembly of the rough periwinkle Littorina saxatilis.</title>
        <authorList>
            <person name="De Jode A."/>
            <person name="Faria R."/>
            <person name="Formenti G."/>
            <person name="Sims Y."/>
            <person name="Smith T.P."/>
            <person name="Tracey A."/>
            <person name="Wood J.M.D."/>
            <person name="Zagrodzka Z.B."/>
            <person name="Johannesson K."/>
            <person name="Butlin R.K."/>
            <person name="Leder E.H."/>
        </authorList>
    </citation>
    <scope>NUCLEOTIDE SEQUENCE [LARGE SCALE GENOMIC DNA]</scope>
    <source>
        <strain evidence="6">Snail1</strain>
        <tissue evidence="6">Muscle</tissue>
    </source>
</reference>
<dbReference type="InterPro" id="IPR002731">
    <property type="entry name" value="ATPase_BadF"/>
</dbReference>
<evidence type="ECO:0000259" key="5">
    <source>
        <dbReference type="Pfam" id="PF01869"/>
    </source>
</evidence>
<evidence type="ECO:0000256" key="3">
    <source>
        <dbReference type="ARBA" id="ARBA00014974"/>
    </source>
</evidence>
<sequence>MVLIRSDGEVAAWGKGGATNQWLIGVPECLKRINQMATDAKSKAGLPPDLKLKGLGLSLSGGDEKKSQDELKEGVMANYPGLTETTFVASDTQGALATASPSGGIVMIAGTGSNCQLINPDDSAFRCGGWGHLMGDEGSGYWMSQRAMKTVFDHEDNLITCPMDITFVKNAMFKHFQIEDRAGLLPFLYPNFDKAKISGLTKELAKGAMEDKDALCLSVFSAAGSVIAQHILALAPKMDKKLLSNQGGLQVVCVGSVFKAWPVLQQGFESKMKAEGPKAGIKGVKFLRLKTCGAVGAATLGAKQAGVTLPLNYADFAETFYTAAFCETAPNKSTCL</sequence>
<evidence type="ECO:0000313" key="7">
    <source>
        <dbReference type="Proteomes" id="UP001374579"/>
    </source>
</evidence>
<dbReference type="InterPro" id="IPR043129">
    <property type="entry name" value="ATPase_NBD"/>
</dbReference>
<organism evidence="6 7">
    <name type="scientific">Littorina saxatilis</name>
    <dbReference type="NCBI Taxonomy" id="31220"/>
    <lineage>
        <taxon>Eukaryota</taxon>
        <taxon>Metazoa</taxon>
        <taxon>Spiralia</taxon>
        <taxon>Lophotrochozoa</taxon>
        <taxon>Mollusca</taxon>
        <taxon>Gastropoda</taxon>
        <taxon>Caenogastropoda</taxon>
        <taxon>Littorinimorpha</taxon>
        <taxon>Littorinoidea</taxon>
        <taxon>Littorinidae</taxon>
        <taxon>Littorina</taxon>
    </lineage>
</organism>
<feature type="domain" description="ATPase BadF/BadG/BcrA/BcrD type" evidence="5">
    <location>
        <begin position="2"/>
        <end position="275"/>
    </location>
</feature>
<dbReference type="SUPFAM" id="SSF53067">
    <property type="entry name" value="Actin-like ATPase domain"/>
    <property type="match status" value="2"/>
</dbReference>
<dbReference type="Gene3D" id="3.30.420.40">
    <property type="match status" value="1"/>
</dbReference>
<dbReference type="EMBL" id="JBAMIC010000003">
    <property type="protein sequence ID" value="KAK7109324.1"/>
    <property type="molecule type" value="Genomic_DNA"/>
</dbReference>
<dbReference type="PANTHER" id="PTHR12862">
    <property type="entry name" value="BADF TYPE ATPASE DOMAIN-CONTAINING PROTEIN"/>
    <property type="match status" value="1"/>
</dbReference>
<accession>A0AAN9GJS7</accession>
<protein>
    <recommendedName>
        <fullName evidence="3">N-acetyl-D-glucosamine kinase</fullName>
        <ecNumber evidence="2">2.7.1.59</ecNumber>
    </recommendedName>
    <alternativeName>
        <fullName evidence="4">GlcNAc kinase</fullName>
    </alternativeName>
</protein>
<dbReference type="CDD" id="cd24078">
    <property type="entry name" value="ASKHA_NBD_NAGK_meta"/>
    <property type="match status" value="1"/>
</dbReference>
<dbReference type="PANTHER" id="PTHR12862:SF0">
    <property type="entry name" value="N-ACETYL-D-GLUCOSAMINE KINASE"/>
    <property type="match status" value="1"/>
</dbReference>
<proteinExistence type="inferred from homology"/>
<gene>
    <name evidence="6" type="ORF">V1264_013381</name>
</gene>
<comment type="similarity">
    <text evidence="1">Belongs to the eukaryotic-type N-acetylglucosamine kinase family.</text>
</comment>
<evidence type="ECO:0000256" key="4">
    <source>
        <dbReference type="ARBA" id="ARBA00031123"/>
    </source>
</evidence>
<dbReference type="InterPro" id="IPR039758">
    <property type="entry name" value="NAGK-like"/>
</dbReference>